<keyword evidence="2" id="KW-1133">Transmembrane helix</keyword>
<sequence>MKKIFTLKLILLLALNAFSSPSPQGSQHGQPAAGSMSTPVPGTVGSGLRRGRWREWRRGDPTLLNNLWKSKTPLATIGLFLIFKLEFCGSSGYLAWVPFYLCLVNQERRFWCFPGNAEVYIVLALLIGFITVIIGCWLSDNCWSPEPEHVVTIA</sequence>
<evidence type="ECO:0000256" key="2">
    <source>
        <dbReference type="SAM" id="Phobius"/>
    </source>
</evidence>
<feature type="chain" id="PRO_5046772995" evidence="3">
    <location>
        <begin position="20"/>
        <end position="154"/>
    </location>
</feature>
<keyword evidence="2" id="KW-0472">Membrane</keyword>
<keyword evidence="5" id="KW-1185">Reference proteome</keyword>
<name>A0ABR1APJ6_POLSC</name>
<dbReference type="EMBL" id="JAWJWF010000046">
    <property type="protein sequence ID" value="KAK6623869.1"/>
    <property type="molecule type" value="Genomic_DNA"/>
</dbReference>
<evidence type="ECO:0000256" key="3">
    <source>
        <dbReference type="SAM" id="SignalP"/>
    </source>
</evidence>
<comment type="caution">
    <text evidence="4">The sequence shown here is derived from an EMBL/GenBank/DDBJ whole genome shotgun (WGS) entry which is preliminary data.</text>
</comment>
<feature type="transmembrane region" description="Helical" evidence="2">
    <location>
        <begin position="74"/>
        <end position="96"/>
    </location>
</feature>
<accession>A0ABR1APJ6</accession>
<evidence type="ECO:0000256" key="1">
    <source>
        <dbReference type="SAM" id="MobiDB-lite"/>
    </source>
</evidence>
<reference evidence="4 5" key="1">
    <citation type="submission" date="2023-09" db="EMBL/GenBank/DDBJ databases">
        <title>Genomes of two closely related lineages of the louse Polyplax serrata with different host specificities.</title>
        <authorList>
            <person name="Martinu J."/>
            <person name="Tarabai H."/>
            <person name="Stefka J."/>
            <person name="Hypsa V."/>
        </authorList>
    </citation>
    <scope>NUCLEOTIDE SEQUENCE [LARGE SCALE GENOMIC DNA]</scope>
    <source>
        <strain evidence="4">98ZLc_SE</strain>
    </source>
</reference>
<gene>
    <name evidence="4" type="ORF">RUM44_010725</name>
</gene>
<feature type="transmembrane region" description="Helical" evidence="2">
    <location>
        <begin position="117"/>
        <end position="138"/>
    </location>
</feature>
<keyword evidence="3" id="KW-0732">Signal</keyword>
<keyword evidence="2" id="KW-0812">Transmembrane</keyword>
<evidence type="ECO:0000313" key="5">
    <source>
        <dbReference type="Proteomes" id="UP001359485"/>
    </source>
</evidence>
<dbReference type="Proteomes" id="UP001359485">
    <property type="component" value="Unassembled WGS sequence"/>
</dbReference>
<evidence type="ECO:0000313" key="4">
    <source>
        <dbReference type="EMBL" id="KAK6623869.1"/>
    </source>
</evidence>
<protein>
    <submittedName>
        <fullName evidence="4">Uncharacterized protein</fullName>
    </submittedName>
</protein>
<feature type="signal peptide" evidence="3">
    <location>
        <begin position="1"/>
        <end position="19"/>
    </location>
</feature>
<organism evidence="4 5">
    <name type="scientific">Polyplax serrata</name>
    <name type="common">Common mouse louse</name>
    <dbReference type="NCBI Taxonomy" id="468196"/>
    <lineage>
        <taxon>Eukaryota</taxon>
        <taxon>Metazoa</taxon>
        <taxon>Ecdysozoa</taxon>
        <taxon>Arthropoda</taxon>
        <taxon>Hexapoda</taxon>
        <taxon>Insecta</taxon>
        <taxon>Pterygota</taxon>
        <taxon>Neoptera</taxon>
        <taxon>Paraneoptera</taxon>
        <taxon>Psocodea</taxon>
        <taxon>Troctomorpha</taxon>
        <taxon>Phthiraptera</taxon>
        <taxon>Anoplura</taxon>
        <taxon>Polyplacidae</taxon>
        <taxon>Polyplax</taxon>
    </lineage>
</organism>
<feature type="region of interest" description="Disordered" evidence="1">
    <location>
        <begin position="23"/>
        <end position="48"/>
    </location>
</feature>
<proteinExistence type="predicted"/>